<dbReference type="InterPro" id="IPR005467">
    <property type="entry name" value="His_kinase_dom"/>
</dbReference>
<dbReference type="PANTHER" id="PTHR43304:SF1">
    <property type="entry name" value="PAC DOMAIN-CONTAINING PROTEIN"/>
    <property type="match status" value="1"/>
</dbReference>
<dbReference type="Pfam" id="PF13426">
    <property type="entry name" value="PAS_9"/>
    <property type="match status" value="2"/>
</dbReference>
<dbReference type="SUPFAM" id="SSF47384">
    <property type="entry name" value="Homodimeric domain of signal transducing histidine kinase"/>
    <property type="match status" value="1"/>
</dbReference>
<dbReference type="SMART" id="SM00387">
    <property type="entry name" value="HATPase_c"/>
    <property type="match status" value="1"/>
</dbReference>
<keyword evidence="4" id="KW-0808">Transferase</keyword>
<dbReference type="InterPro" id="IPR003594">
    <property type="entry name" value="HATPase_dom"/>
</dbReference>
<dbReference type="NCBIfam" id="TIGR00229">
    <property type="entry name" value="sensory_box"/>
    <property type="match status" value="5"/>
</dbReference>
<dbReference type="PROSITE" id="PS50109">
    <property type="entry name" value="HIS_KIN"/>
    <property type="match status" value="1"/>
</dbReference>
<dbReference type="InterPro" id="IPR052162">
    <property type="entry name" value="Sensor_kinase/Photoreceptor"/>
</dbReference>
<protein>
    <recommendedName>
        <fullName evidence="2">histidine kinase</fullName>
        <ecNumber evidence="2">2.7.13.3</ecNumber>
    </recommendedName>
</protein>
<dbReference type="GO" id="GO:0000155">
    <property type="term" value="F:phosphorelay sensor kinase activity"/>
    <property type="evidence" value="ECO:0007669"/>
    <property type="project" value="InterPro"/>
</dbReference>
<dbReference type="SMART" id="SM00086">
    <property type="entry name" value="PAC"/>
    <property type="match status" value="5"/>
</dbReference>
<dbReference type="SUPFAM" id="SSF55785">
    <property type="entry name" value="PYP-like sensor domain (PAS domain)"/>
    <property type="match status" value="5"/>
</dbReference>
<keyword evidence="3 6" id="KW-0597">Phosphoprotein</keyword>
<dbReference type="InterPro" id="IPR035965">
    <property type="entry name" value="PAS-like_dom_sf"/>
</dbReference>
<dbReference type="Pfam" id="PF00072">
    <property type="entry name" value="Response_reg"/>
    <property type="match status" value="2"/>
</dbReference>
<dbReference type="Gene3D" id="3.30.450.20">
    <property type="entry name" value="PAS domain"/>
    <property type="match status" value="5"/>
</dbReference>
<feature type="domain" description="PAC" evidence="10">
    <location>
        <begin position="215"/>
        <end position="267"/>
    </location>
</feature>
<evidence type="ECO:0000313" key="12">
    <source>
        <dbReference type="Proteomes" id="UP000503447"/>
    </source>
</evidence>
<dbReference type="InterPro" id="IPR001789">
    <property type="entry name" value="Sig_transdc_resp-reg_receiver"/>
</dbReference>
<evidence type="ECO:0000313" key="11">
    <source>
        <dbReference type="EMBL" id="QJW92966.1"/>
    </source>
</evidence>
<gene>
    <name evidence="11" type="ORF">FTUN_0464</name>
</gene>
<accession>A0A6M5YI74</accession>
<evidence type="ECO:0000256" key="3">
    <source>
        <dbReference type="ARBA" id="ARBA00022553"/>
    </source>
</evidence>
<dbReference type="InterPro" id="IPR011006">
    <property type="entry name" value="CheY-like_superfamily"/>
</dbReference>
<dbReference type="InterPro" id="IPR004358">
    <property type="entry name" value="Sig_transdc_His_kin-like_C"/>
</dbReference>
<feature type="domain" description="PAC" evidence="10">
    <location>
        <begin position="468"/>
        <end position="520"/>
    </location>
</feature>
<keyword evidence="12" id="KW-1185">Reference proteome</keyword>
<dbReference type="InterPro" id="IPR013655">
    <property type="entry name" value="PAS_fold_3"/>
</dbReference>
<name>A0A6M5YI74_9BACT</name>
<evidence type="ECO:0000256" key="1">
    <source>
        <dbReference type="ARBA" id="ARBA00000085"/>
    </source>
</evidence>
<dbReference type="Gene3D" id="2.10.70.100">
    <property type="match status" value="1"/>
</dbReference>
<feature type="domain" description="PAC" evidence="10">
    <location>
        <begin position="595"/>
        <end position="645"/>
    </location>
</feature>
<evidence type="ECO:0000259" key="10">
    <source>
        <dbReference type="PROSITE" id="PS50113"/>
    </source>
</evidence>
<dbReference type="Gene3D" id="1.10.287.130">
    <property type="match status" value="1"/>
</dbReference>
<dbReference type="InterPro" id="IPR000014">
    <property type="entry name" value="PAS"/>
</dbReference>
<keyword evidence="5" id="KW-0418">Kinase</keyword>
<comment type="catalytic activity">
    <reaction evidence="1">
        <text>ATP + protein L-histidine = ADP + protein N-phospho-L-histidine.</text>
        <dbReference type="EC" id="2.7.13.3"/>
    </reaction>
</comment>
<evidence type="ECO:0000259" key="8">
    <source>
        <dbReference type="PROSITE" id="PS50110"/>
    </source>
</evidence>
<dbReference type="InterPro" id="IPR000700">
    <property type="entry name" value="PAS-assoc_C"/>
</dbReference>
<evidence type="ECO:0000259" key="9">
    <source>
        <dbReference type="PROSITE" id="PS50112"/>
    </source>
</evidence>
<proteinExistence type="predicted"/>
<dbReference type="SMART" id="SM00091">
    <property type="entry name" value="PAS"/>
    <property type="match status" value="5"/>
</dbReference>
<reference evidence="12" key="1">
    <citation type="submission" date="2020-05" db="EMBL/GenBank/DDBJ databases">
        <title>Frigoriglobus tundricola gen. nov., sp. nov., a psychrotolerant cellulolytic planctomycete of the family Gemmataceae with two divergent copies of 16S rRNA gene.</title>
        <authorList>
            <person name="Kulichevskaya I.S."/>
            <person name="Ivanova A.A."/>
            <person name="Naumoff D.G."/>
            <person name="Beletsky A.V."/>
            <person name="Rijpstra W.I.C."/>
            <person name="Sinninghe Damste J.S."/>
            <person name="Mardanov A.V."/>
            <person name="Ravin N.V."/>
            <person name="Dedysh S.N."/>
        </authorList>
    </citation>
    <scope>NUCLEOTIDE SEQUENCE [LARGE SCALE GENOMIC DNA]</scope>
    <source>
        <strain evidence="12">PL17</strain>
    </source>
</reference>
<evidence type="ECO:0000256" key="5">
    <source>
        <dbReference type="ARBA" id="ARBA00022777"/>
    </source>
</evidence>
<dbReference type="PROSITE" id="PS50113">
    <property type="entry name" value="PAC"/>
    <property type="match status" value="5"/>
</dbReference>
<dbReference type="InterPro" id="IPR036097">
    <property type="entry name" value="HisK_dim/P_sf"/>
</dbReference>
<dbReference type="Pfam" id="PF08448">
    <property type="entry name" value="PAS_4"/>
    <property type="match status" value="1"/>
</dbReference>
<feature type="domain" description="Response regulatory" evidence="8">
    <location>
        <begin position="1022"/>
        <end position="1138"/>
    </location>
</feature>
<evidence type="ECO:0000256" key="6">
    <source>
        <dbReference type="PROSITE-ProRule" id="PRU00169"/>
    </source>
</evidence>
<feature type="domain" description="PAC" evidence="10">
    <location>
        <begin position="343"/>
        <end position="395"/>
    </location>
</feature>
<dbReference type="SMART" id="SM00388">
    <property type="entry name" value="HisKA"/>
    <property type="match status" value="1"/>
</dbReference>
<dbReference type="Pfam" id="PF02518">
    <property type="entry name" value="HATPase_c"/>
    <property type="match status" value="1"/>
</dbReference>
<dbReference type="Proteomes" id="UP000503447">
    <property type="component" value="Chromosome"/>
</dbReference>
<feature type="domain" description="PAS" evidence="9">
    <location>
        <begin position="396"/>
        <end position="466"/>
    </location>
</feature>
<feature type="modified residue" description="4-aspartylphosphate" evidence="6">
    <location>
        <position position="1073"/>
    </location>
</feature>
<dbReference type="Gene3D" id="6.10.250.490">
    <property type="match status" value="1"/>
</dbReference>
<dbReference type="InterPro" id="IPR003661">
    <property type="entry name" value="HisK_dim/P_dom"/>
</dbReference>
<dbReference type="EMBL" id="CP053452">
    <property type="protein sequence ID" value="QJW92966.1"/>
    <property type="molecule type" value="Genomic_DNA"/>
</dbReference>
<evidence type="ECO:0000256" key="2">
    <source>
        <dbReference type="ARBA" id="ARBA00012438"/>
    </source>
</evidence>
<evidence type="ECO:0000259" key="7">
    <source>
        <dbReference type="PROSITE" id="PS50109"/>
    </source>
</evidence>
<dbReference type="Pfam" id="PF00512">
    <property type="entry name" value="HisKA"/>
    <property type="match status" value="1"/>
</dbReference>
<dbReference type="SMART" id="SM00448">
    <property type="entry name" value="REC"/>
    <property type="match status" value="2"/>
</dbReference>
<dbReference type="Gene3D" id="3.30.565.10">
    <property type="entry name" value="Histidine kinase-like ATPase, C-terminal domain"/>
    <property type="match status" value="1"/>
</dbReference>
<dbReference type="EC" id="2.7.13.3" evidence="2"/>
<dbReference type="RefSeq" id="WP_171469260.1">
    <property type="nucleotide sequence ID" value="NZ_CP053452.2"/>
</dbReference>
<feature type="domain" description="PAS" evidence="9">
    <location>
        <begin position="639"/>
        <end position="683"/>
    </location>
</feature>
<dbReference type="SUPFAM" id="SSF52172">
    <property type="entry name" value="CheY-like"/>
    <property type="match status" value="2"/>
</dbReference>
<feature type="domain" description="Histidine kinase" evidence="7">
    <location>
        <begin position="779"/>
        <end position="1002"/>
    </location>
</feature>
<feature type="domain" description="PAC" evidence="10">
    <location>
        <begin position="716"/>
        <end position="766"/>
    </location>
</feature>
<feature type="modified residue" description="4-aspartylphosphate" evidence="6">
    <location>
        <position position="57"/>
    </location>
</feature>
<feature type="domain" description="PAS" evidence="9">
    <location>
        <begin position="521"/>
        <end position="591"/>
    </location>
</feature>
<organism evidence="11 12">
    <name type="scientific">Frigoriglobus tundricola</name>
    <dbReference type="NCBI Taxonomy" id="2774151"/>
    <lineage>
        <taxon>Bacteria</taxon>
        <taxon>Pseudomonadati</taxon>
        <taxon>Planctomycetota</taxon>
        <taxon>Planctomycetia</taxon>
        <taxon>Gemmatales</taxon>
        <taxon>Gemmataceae</taxon>
        <taxon>Frigoriglobus</taxon>
    </lineage>
</organism>
<dbReference type="SUPFAM" id="SSF55874">
    <property type="entry name" value="ATPase domain of HSP90 chaperone/DNA topoisomerase II/histidine kinase"/>
    <property type="match status" value="1"/>
</dbReference>
<evidence type="ECO:0000256" key="4">
    <source>
        <dbReference type="ARBA" id="ARBA00022679"/>
    </source>
</evidence>
<dbReference type="CDD" id="cd00082">
    <property type="entry name" value="HisKA"/>
    <property type="match status" value="1"/>
</dbReference>
<dbReference type="InterPro" id="IPR001610">
    <property type="entry name" value="PAC"/>
</dbReference>
<dbReference type="AlphaFoldDB" id="A0A6M5YI74"/>
<dbReference type="Pfam" id="PF08447">
    <property type="entry name" value="PAS_3"/>
    <property type="match status" value="2"/>
</dbReference>
<dbReference type="CDD" id="cd00156">
    <property type="entry name" value="REC"/>
    <property type="match status" value="1"/>
</dbReference>
<feature type="domain" description="PAS" evidence="9">
    <location>
        <begin position="268"/>
        <end position="339"/>
    </location>
</feature>
<feature type="domain" description="Response regulatory" evidence="8">
    <location>
        <begin position="7"/>
        <end position="122"/>
    </location>
</feature>
<sequence length="1141" mass="124758">MPDAPIRLVIVEDNPSDAKLLDHALRRGGVEFRSVRVDSEADYVAALADEPDVVLCDWQMPHFNSLRALELLRNRRPHTPFILVSGSIGEEAAVHIIKLGATDYLLKDRLGRLGPAVRQALEQSALRTAAQQSAEALRRSEAALAEAQRVAHLGSWVWDPPTGAVLWSDAIYELFGLDRATTRPSLETFLSVLHPDDRPAALARVETMLAGADEFANDFRIVRPDGAVLWIHSRARATRDPAGALLRVDGIDQDITDRKRTEAALRASEERYRLAIRATNDAVWDLDLLSECVHQSDPFTALFSYTPNTASRLQSWIDRVHPEDRERAWEGLQGAIGGAESHWECDYRFLRTDGVWAEVHDRGFILRDEDGRAQRIVGAMQDVTDRKRAEAELWKTAELLRAVANGTTDAVYVKDRNGKYLLLNAAAAGFVGKTVAEVLGRDDSGLFDPEGARRAMAWDRRVMESGCAETDEETLTAAGVSRTFLTTKAPYRDANGTVTGVIGISRDVTEWKRAADAVRESEERYRRLVEVLPDAVFINAGGRIVFCNPACLRLLGATDPAQVIGKDPLELFHPDYHAAIRGRIGRMIETRESAPALEERVVRLDGRAVTVLVIATPIPARGADAILVVLTDLTERERSLERLRSVMGSVSDAILTTDGHGTVGSVNTGTQRVFGYTEAELVGASVWLLVPGSGPGERDGPLANGPRPGVPRLVGGGREVVGRRKDGSTFPLELTVTEFHLDGDRHFTWVLHDITARKQLEEQYRHAQKMEAVGQLAGGVAHDFNNLLTVINGCSEMLLEDAGDGPSVRTRAGAIREAGERAAGLTSQLLAFSRRTVLEPRIVCPNVVVAETGNLLARLIGEDVRLVTALDPRIGRVRVDPGQFGQVLMNLAVNARDAMPTGGRLTIETRDVVLDEAHTRVRSEVRPGRYAVITVADTGTGMTAEVKARVFEPFFTTKGPGKGTGLGLATVFGIVKQSSGHIEVDSAVGAGTTFRIFLPVIDEGTVPVPTAKPVRVCGGTETVLLVEDQAEVRRVALIALQARGYHVTEAVDAQDALRLVERDRPRLDILVTDVVMPGMSGRELAEAIRGRYPLIKVLYMSGFTEDTVVRHGVLQADTAFLHKPFTPYSLTKKVREVLDHA</sequence>
<dbReference type="CDD" id="cd00130">
    <property type="entry name" value="PAS"/>
    <property type="match status" value="5"/>
</dbReference>
<dbReference type="PANTHER" id="PTHR43304">
    <property type="entry name" value="PHYTOCHROME-LIKE PROTEIN CPH1"/>
    <property type="match status" value="1"/>
</dbReference>
<dbReference type="InterPro" id="IPR036890">
    <property type="entry name" value="HATPase_C_sf"/>
</dbReference>
<dbReference type="KEGG" id="ftj:FTUN_0464"/>
<feature type="domain" description="PAS" evidence="9">
    <location>
        <begin position="140"/>
        <end position="212"/>
    </location>
</feature>
<dbReference type="Gene3D" id="3.40.50.2300">
    <property type="match status" value="2"/>
</dbReference>
<dbReference type="PROSITE" id="PS50112">
    <property type="entry name" value="PAS"/>
    <property type="match status" value="5"/>
</dbReference>
<dbReference type="PRINTS" id="PR00344">
    <property type="entry name" value="BCTRLSENSOR"/>
</dbReference>
<dbReference type="PROSITE" id="PS50110">
    <property type="entry name" value="RESPONSE_REGULATORY"/>
    <property type="match status" value="2"/>
</dbReference>
<dbReference type="InterPro" id="IPR013656">
    <property type="entry name" value="PAS_4"/>
</dbReference>